<gene>
    <name evidence="1" type="ORF">R3W88_019509</name>
</gene>
<sequence>MSYINMIANKVKQSETIQQKEGKAVEKGKDIHIEKEDKKLENEANSNISERPWIHYFQKGKARVLSSGKVIGNPGSWSGFMECGERQQICIVGR</sequence>
<protein>
    <submittedName>
        <fullName evidence="1">Uncharacterized protein</fullName>
    </submittedName>
</protein>
<evidence type="ECO:0000313" key="2">
    <source>
        <dbReference type="Proteomes" id="UP001311915"/>
    </source>
</evidence>
<dbReference type="Proteomes" id="UP001311915">
    <property type="component" value="Unassembled WGS sequence"/>
</dbReference>
<organism evidence="1 2">
    <name type="scientific">Solanum pinnatisectum</name>
    <name type="common">tansyleaf nightshade</name>
    <dbReference type="NCBI Taxonomy" id="50273"/>
    <lineage>
        <taxon>Eukaryota</taxon>
        <taxon>Viridiplantae</taxon>
        <taxon>Streptophyta</taxon>
        <taxon>Embryophyta</taxon>
        <taxon>Tracheophyta</taxon>
        <taxon>Spermatophyta</taxon>
        <taxon>Magnoliopsida</taxon>
        <taxon>eudicotyledons</taxon>
        <taxon>Gunneridae</taxon>
        <taxon>Pentapetalae</taxon>
        <taxon>asterids</taxon>
        <taxon>lamiids</taxon>
        <taxon>Solanales</taxon>
        <taxon>Solanaceae</taxon>
        <taxon>Solanoideae</taxon>
        <taxon>Solaneae</taxon>
        <taxon>Solanum</taxon>
    </lineage>
</organism>
<evidence type="ECO:0000313" key="1">
    <source>
        <dbReference type="EMBL" id="KAK4713602.1"/>
    </source>
</evidence>
<accession>A0AAV9KJQ3</accession>
<reference evidence="1 2" key="1">
    <citation type="submission" date="2023-10" db="EMBL/GenBank/DDBJ databases">
        <title>Genome-Wide Identification Analysis in wild type Solanum Pinnatisectum Reveals Some Genes Defensing Phytophthora Infestans.</title>
        <authorList>
            <person name="Sun C."/>
        </authorList>
    </citation>
    <scope>NUCLEOTIDE SEQUENCE [LARGE SCALE GENOMIC DNA]</scope>
    <source>
        <strain evidence="1">LQN</strain>
        <tissue evidence="1">Leaf</tissue>
    </source>
</reference>
<dbReference type="EMBL" id="JAWPEI010000010">
    <property type="protein sequence ID" value="KAK4713602.1"/>
    <property type="molecule type" value="Genomic_DNA"/>
</dbReference>
<keyword evidence="2" id="KW-1185">Reference proteome</keyword>
<name>A0AAV9KJQ3_9SOLN</name>
<proteinExistence type="predicted"/>
<dbReference type="AlphaFoldDB" id="A0AAV9KJQ3"/>
<comment type="caution">
    <text evidence="1">The sequence shown here is derived from an EMBL/GenBank/DDBJ whole genome shotgun (WGS) entry which is preliminary data.</text>
</comment>